<keyword evidence="7" id="KW-0732">Signal</keyword>
<keyword evidence="6" id="KW-0998">Cell outer membrane</keyword>
<dbReference type="InterPro" id="IPR036942">
    <property type="entry name" value="Beta-barrel_TonB_sf"/>
</dbReference>
<proteinExistence type="predicted"/>
<dbReference type="Gene3D" id="2.60.40.1120">
    <property type="entry name" value="Carboxypeptidase-like, regulatory domain"/>
    <property type="match status" value="1"/>
</dbReference>
<keyword evidence="4" id="KW-0812">Transmembrane</keyword>
<keyword evidence="9" id="KW-0675">Receptor</keyword>
<gene>
    <name evidence="9" type="ORF">SAMN05444167_2265</name>
</gene>
<dbReference type="RefSeq" id="WP_083345231.1">
    <property type="nucleotide sequence ID" value="NZ_LT629690.1"/>
</dbReference>
<organism evidence="9 10">
    <name type="scientific">Terriglobus roseus</name>
    <dbReference type="NCBI Taxonomy" id="392734"/>
    <lineage>
        <taxon>Bacteria</taxon>
        <taxon>Pseudomonadati</taxon>
        <taxon>Acidobacteriota</taxon>
        <taxon>Terriglobia</taxon>
        <taxon>Terriglobales</taxon>
        <taxon>Acidobacteriaceae</taxon>
        <taxon>Terriglobus</taxon>
    </lineage>
</organism>
<evidence type="ECO:0000256" key="1">
    <source>
        <dbReference type="ARBA" id="ARBA00004571"/>
    </source>
</evidence>
<keyword evidence="5" id="KW-0472">Membrane</keyword>
<reference evidence="10" key="1">
    <citation type="submission" date="2016-10" db="EMBL/GenBank/DDBJ databases">
        <authorList>
            <person name="Varghese N."/>
            <person name="Submissions S."/>
        </authorList>
    </citation>
    <scope>NUCLEOTIDE SEQUENCE [LARGE SCALE GENOMIC DNA]</scope>
    <source>
        <strain evidence="10">GAS232</strain>
    </source>
</reference>
<dbReference type="Pfam" id="PF25183">
    <property type="entry name" value="OMP_b-brl_4"/>
    <property type="match status" value="1"/>
</dbReference>
<dbReference type="GO" id="GO:0015344">
    <property type="term" value="F:siderophore uptake transmembrane transporter activity"/>
    <property type="evidence" value="ECO:0007669"/>
    <property type="project" value="TreeGrafter"/>
</dbReference>
<dbReference type="Gene3D" id="2.40.170.20">
    <property type="entry name" value="TonB-dependent receptor, beta-barrel domain"/>
    <property type="match status" value="1"/>
</dbReference>
<dbReference type="InterPro" id="IPR039426">
    <property type="entry name" value="TonB-dep_rcpt-like"/>
</dbReference>
<evidence type="ECO:0000313" key="9">
    <source>
        <dbReference type="EMBL" id="SDF39333.1"/>
    </source>
</evidence>
<evidence type="ECO:0000313" key="10">
    <source>
        <dbReference type="Proteomes" id="UP000182427"/>
    </source>
</evidence>
<accession>A0A1G7KQ20</accession>
<evidence type="ECO:0000256" key="5">
    <source>
        <dbReference type="ARBA" id="ARBA00023136"/>
    </source>
</evidence>
<dbReference type="InterPro" id="IPR008969">
    <property type="entry name" value="CarboxyPept-like_regulatory"/>
</dbReference>
<protein>
    <submittedName>
        <fullName evidence="9">Outer membrane receptor proteins, mostly Fe transport</fullName>
    </submittedName>
</protein>
<name>A0A1G7KQ20_9BACT</name>
<keyword evidence="10" id="KW-1185">Reference proteome</keyword>
<feature type="signal peptide" evidence="7">
    <location>
        <begin position="1"/>
        <end position="22"/>
    </location>
</feature>
<evidence type="ECO:0000259" key="8">
    <source>
        <dbReference type="Pfam" id="PF25183"/>
    </source>
</evidence>
<dbReference type="PANTHER" id="PTHR30069:SF46">
    <property type="entry name" value="OAR PROTEIN"/>
    <property type="match status" value="1"/>
</dbReference>
<dbReference type="GO" id="GO:0044718">
    <property type="term" value="P:siderophore transmembrane transport"/>
    <property type="evidence" value="ECO:0007669"/>
    <property type="project" value="TreeGrafter"/>
</dbReference>
<feature type="chain" id="PRO_5009241692" evidence="7">
    <location>
        <begin position="23"/>
        <end position="855"/>
    </location>
</feature>
<dbReference type="SUPFAM" id="SSF49464">
    <property type="entry name" value="Carboxypeptidase regulatory domain-like"/>
    <property type="match status" value="1"/>
</dbReference>
<evidence type="ECO:0000256" key="2">
    <source>
        <dbReference type="ARBA" id="ARBA00022448"/>
    </source>
</evidence>
<evidence type="ECO:0000256" key="6">
    <source>
        <dbReference type="ARBA" id="ARBA00023237"/>
    </source>
</evidence>
<comment type="subcellular location">
    <subcellularLocation>
        <location evidence="1">Cell outer membrane</location>
        <topology evidence="1">Multi-pass membrane protein</topology>
    </subcellularLocation>
</comment>
<sequence length="855" mass="93961">MRVSTQLLAWSLTLPVICSVSAQQAVSFHGSVVDSTDAVIPGATIQILDASDKIVAETHSDSAGHFVFRSLPSGRYDLSVPAYNTFAALRTHLRLDATVDAFKITLAAESITQDVQVVAEEPLSVDPAANTDTVKVTGEQLRKAPIFDQDPIATMSAFLDDASGSSGGVTIIVDGVQVKNLNVSASAIQEIHINNDPYSLEYQRPGRGRIEVLTKPGSAQFHGELNFTFRDAVFNAKNHFAVVKPPESRRIYEGHLSGPVGHGRKTNFILSMSRQEQDTAAIVNAIGPHGVINENVSTPNRRLTASGGITHDFSENSRLNIRYATRLNTNQNFGVGGLVLPEAGYNRANREDDLYLTHRWIVTPNLVNQFQMMIEKDEDNNVSTTMAPSVVVSGAFTGGGAQSDQHLTENTFHLNDVVAWSHGRHYITGAIQLPQVSRRAVDDHTNRLGTLQYASLSTLASNKPYVYTVQRGLGRTVYWMNEFGAYIQDQVRLTPKLQLTAGLRYDRQSFLGDNNNFAPRFSVAYAPGNGRTILRTGSGVFYDFTGGDFPATVRLHDGVNLRQVQVQNPNFPLPSGPVLDALPTNIAQFAPHVRSPYSFQYSAGVERRVGKKGRFSAEYRGLTQIKSFRSVDINAPVLPPNAQIGMDFPRPDSSYGRIQSVESSGRAMLNSLDLGFRGEIGQYFSGQAQYVFARLMNNSGGISMYPQDQYHPNLEWGRGDMDRRHKFDMIGRLLPDRWYSLGVAATLYSGLPYTEITGNDDFHTGLGNARPSGVARNTLQAAATISFDVLYSHDFRIGRHSKDNEKFLSAGLSAFNVFNYSNYQKYVGTLTSSAFGQPTSALPGRQLQLSLGYRF</sequence>
<dbReference type="OrthoDB" id="100279at2"/>
<dbReference type="GO" id="GO:0009279">
    <property type="term" value="C:cell outer membrane"/>
    <property type="evidence" value="ECO:0007669"/>
    <property type="project" value="UniProtKB-SubCell"/>
</dbReference>
<dbReference type="AlphaFoldDB" id="A0A1G7KQ20"/>
<keyword evidence="3" id="KW-1134">Transmembrane beta strand</keyword>
<dbReference type="InterPro" id="IPR057601">
    <property type="entry name" value="Oar-like_b-barrel"/>
</dbReference>
<evidence type="ECO:0000256" key="4">
    <source>
        <dbReference type="ARBA" id="ARBA00022692"/>
    </source>
</evidence>
<dbReference type="Proteomes" id="UP000182427">
    <property type="component" value="Chromosome I"/>
</dbReference>
<evidence type="ECO:0000256" key="7">
    <source>
        <dbReference type="SAM" id="SignalP"/>
    </source>
</evidence>
<dbReference type="Pfam" id="PF13620">
    <property type="entry name" value="CarboxypepD_reg"/>
    <property type="match status" value="1"/>
</dbReference>
<keyword evidence="2" id="KW-0813">Transport</keyword>
<dbReference type="PANTHER" id="PTHR30069">
    <property type="entry name" value="TONB-DEPENDENT OUTER MEMBRANE RECEPTOR"/>
    <property type="match status" value="1"/>
</dbReference>
<feature type="domain" description="TonB-dependent transporter Oar-like beta-barrel" evidence="8">
    <location>
        <begin position="512"/>
        <end position="731"/>
    </location>
</feature>
<dbReference type="EMBL" id="LT629690">
    <property type="protein sequence ID" value="SDF39333.1"/>
    <property type="molecule type" value="Genomic_DNA"/>
</dbReference>
<dbReference type="SUPFAM" id="SSF56935">
    <property type="entry name" value="Porins"/>
    <property type="match status" value="1"/>
</dbReference>
<evidence type="ECO:0000256" key="3">
    <source>
        <dbReference type="ARBA" id="ARBA00022452"/>
    </source>
</evidence>